<comment type="pathway">
    <text evidence="1">Cofactor biosynthesis; riboflavin biosynthesis.</text>
</comment>
<name>A0ABT5EZG1_9BACT</name>
<dbReference type="PANTHER" id="PTHR38011:SF7">
    <property type="entry name" value="2,5-DIAMINO-6-RIBOSYLAMINO-4(3H)-PYRIMIDINONE 5'-PHOSPHATE REDUCTASE"/>
    <property type="match status" value="1"/>
</dbReference>
<dbReference type="InterPro" id="IPR011549">
    <property type="entry name" value="RibD_C"/>
</dbReference>
<evidence type="ECO:0000256" key="3">
    <source>
        <dbReference type="ARBA" id="ARBA00023002"/>
    </source>
</evidence>
<evidence type="ECO:0000256" key="1">
    <source>
        <dbReference type="ARBA" id="ARBA00005104"/>
    </source>
</evidence>
<evidence type="ECO:0000256" key="2">
    <source>
        <dbReference type="ARBA" id="ARBA00022857"/>
    </source>
</evidence>
<dbReference type="Pfam" id="PF01872">
    <property type="entry name" value="RibD_C"/>
    <property type="match status" value="1"/>
</dbReference>
<keyword evidence="3" id="KW-0560">Oxidoreductase</keyword>
<keyword evidence="6" id="KW-1185">Reference proteome</keyword>
<dbReference type="InterPro" id="IPR024072">
    <property type="entry name" value="DHFR-like_dom_sf"/>
</dbReference>
<dbReference type="NCBIfam" id="TIGR00227">
    <property type="entry name" value="ribD_Cterm"/>
    <property type="match status" value="1"/>
</dbReference>
<dbReference type="RefSeq" id="WP_271925610.1">
    <property type="nucleotide sequence ID" value="NZ_JAQNDO010000001.1"/>
</dbReference>
<accession>A0ABT5EZG1</accession>
<dbReference type="EMBL" id="JAQNDO010000001">
    <property type="protein sequence ID" value="MDC0747230.1"/>
    <property type="molecule type" value="Genomic_DNA"/>
</dbReference>
<dbReference type="Proteomes" id="UP001221411">
    <property type="component" value="Unassembled WGS sequence"/>
</dbReference>
<evidence type="ECO:0000313" key="5">
    <source>
        <dbReference type="EMBL" id="MDC0747230.1"/>
    </source>
</evidence>
<gene>
    <name evidence="5" type="ORF">POL67_38230</name>
</gene>
<dbReference type="SUPFAM" id="SSF53597">
    <property type="entry name" value="Dihydrofolate reductase-like"/>
    <property type="match status" value="1"/>
</dbReference>
<dbReference type="InterPro" id="IPR002734">
    <property type="entry name" value="RibDG_C"/>
</dbReference>
<proteinExistence type="predicted"/>
<protein>
    <submittedName>
        <fullName evidence="5">RibD family protein</fullName>
    </submittedName>
</protein>
<evidence type="ECO:0000313" key="6">
    <source>
        <dbReference type="Proteomes" id="UP001221411"/>
    </source>
</evidence>
<dbReference type="Gene3D" id="3.40.430.10">
    <property type="entry name" value="Dihydrofolate Reductase, subunit A"/>
    <property type="match status" value="1"/>
</dbReference>
<dbReference type="InterPro" id="IPR050765">
    <property type="entry name" value="Riboflavin_Biosynth_HTPR"/>
</dbReference>
<dbReference type="PANTHER" id="PTHR38011">
    <property type="entry name" value="DIHYDROFOLATE REDUCTASE FAMILY PROTEIN (AFU_ORTHOLOGUE AFUA_8G06820)"/>
    <property type="match status" value="1"/>
</dbReference>
<sequence>MLDRTEGMPPRSRPWVTVHFAQSLDGRIATSTGDSRWISGQETTRFAHALRAAADAVLVGSGTALADDPLLTVRHVPGKQPLRVVLDTRGRVPPAAQLFRDATTRTLHVTRQASRATLPSHVECCALPVATSGEGIHLDALLVALAERGTRELLVEGGRGVITSFLREGLVDRLVVTVAPLVIGAGIEAVGDLGTRKLDQALRLELRRVLHVGGDVLLELARKGAPPLPVSLPDAASVAS</sequence>
<keyword evidence="2" id="KW-0521">NADP</keyword>
<comment type="caution">
    <text evidence="5">The sequence shown here is derived from an EMBL/GenBank/DDBJ whole genome shotgun (WGS) entry which is preliminary data.</text>
</comment>
<reference evidence="5 6" key="1">
    <citation type="submission" date="2022-11" db="EMBL/GenBank/DDBJ databases">
        <title>Minimal conservation of predation-associated metabolite biosynthetic gene clusters underscores biosynthetic potential of Myxococcota including descriptions for ten novel species: Archangium lansinium sp. nov., Myxococcus landrumus sp. nov., Nannocystis bai.</title>
        <authorList>
            <person name="Ahearne A."/>
            <person name="Stevens C."/>
            <person name="Dowd S."/>
        </authorList>
    </citation>
    <scope>NUCLEOTIDE SEQUENCE [LARGE SCALE GENOMIC DNA]</scope>
    <source>
        <strain evidence="5 6">RJM3</strain>
    </source>
</reference>
<organism evidence="5 6">
    <name type="scientific">Polyangium mundeleinium</name>
    <dbReference type="NCBI Taxonomy" id="2995306"/>
    <lineage>
        <taxon>Bacteria</taxon>
        <taxon>Pseudomonadati</taxon>
        <taxon>Myxococcota</taxon>
        <taxon>Polyangia</taxon>
        <taxon>Polyangiales</taxon>
        <taxon>Polyangiaceae</taxon>
        <taxon>Polyangium</taxon>
    </lineage>
</organism>
<evidence type="ECO:0000259" key="4">
    <source>
        <dbReference type="Pfam" id="PF01872"/>
    </source>
</evidence>
<feature type="domain" description="Bacterial bifunctional deaminase-reductase C-terminal" evidence="4">
    <location>
        <begin position="14"/>
        <end position="218"/>
    </location>
</feature>